<feature type="region of interest" description="Disordered" evidence="1">
    <location>
        <begin position="1"/>
        <end position="25"/>
    </location>
</feature>
<dbReference type="Proteomes" id="UP000006028">
    <property type="component" value="Unassembled WGS sequence"/>
</dbReference>
<dbReference type="HOGENOM" id="CLU_1812914_0_0_9"/>
<dbReference type="BioCyc" id="FCF748224-HMP:GTSS-3114-MONOMER"/>
<reference evidence="2 3" key="1">
    <citation type="submission" date="2010-08" db="EMBL/GenBank/DDBJ databases">
        <authorList>
            <person name="Weinstock G."/>
            <person name="Sodergren E."/>
            <person name="Clifton S."/>
            <person name="Fulton L."/>
            <person name="Fulton B."/>
            <person name="Courtney L."/>
            <person name="Fronick C."/>
            <person name="Harrison M."/>
            <person name="Strong C."/>
            <person name="Farmer C."/>
            <person name="Delahaunty K."/>
            <person name="Markovic C."/>
            <person name="Hall O."/>
            <person name="Minx P."/>
            <person name="Tomlinson C."/>
            <person name="Mitreva M."/>
            <person name="Hou S."/>
            <person name="Chen J."/>
            <person name="Wollam A."/>
            <person name="Pepin K.H."/>
            <person name="Johnson M."/>
            <person name="Bhonagiri V."/>
            <person name="Zhang X."/>
            <person name="Suruliraj S."/>
            <person name="Warren W."/>
            <person name="Chinwalla A."/>
            <person name="Mardis E.R."/>
            <person name="Wilson R.K."/>
        </authorList>
    </citation>
    <scope>NUCLEOTIDE SEQUENCE [LARGE SCALE GENOMIC DNA]</scope>
    <source>
        <strain evidence="2 3">KLE1255</strain>
    </source>
</reference>
<protein>
    <submittedName>
        <fullName evidence="2">Uncharacterized protein</fullName>
    </submittedName>
</protein>
<dbReference type="STRING" id="748224.HMPREF9436_00062"/>
<dbReference type="AlphaFoldDB" id="E2ZEI7"/>
<dbReference type="EMBL" id="AECU01000010">
    <property type="protein sequence ID" value="EFQ08400.1"/>
    <property type="molecule type" value="Genomic_DNA"/>
</dbReference>
<name>E2ZEI7_9FIRM</name>
<evidence type="ECO:0000313" key="3">
    <source>
        <dbReference type="Proteomes" id="UP000006028"/>
    </source>
</evidence>
<gene>
    <name evidence="2" type="ORF">HMPREF9436_00062</name>
</gene>
<evidence type="ECO:0000256" key="1">
    <source>
        <dbReference type="SAM" id="MobiDB-lite"/>
    </source>
</evidence>
<comment type="caution">
    <text evidence="2">The sequence shown here is derived from an EMBL/GenBank/DDBJ whole genome shotgun (WGS) entry which is preliminary data.</text>
</comment>
<sequence>MEKMEFSSKSPGFRPEVSARVVESGRSSPEAAELAELLAELGASELLAVEPPQPARMLQASAAQSSSERMRVYLNFIVVSSLSGAAAGPQHFKTIHLKYTFCRGGCQSDSAERISSGKYAPCTKKGCIFGNFAFLTFFAKIG</sequence>
<proteinExistence type="predicted"/>
<accession>E2ZEI7</accession>
<evidence type="ECO:0000313" key="2">
    <source>
        <dbReference type="EMBL" id="EFQ08400.1"/>
    </source>
</evidence>
<organism evidence="2 3">
    <name type="scientific">Faecalibacterium cf. prausnitzii KLE1255</name>
    <dbReference type="NCBI Taxonomy" id="748224"/>
    <lineage>
        <taxon>Bacteria</taxon>
        <taxon>Bacillati</taxon>
        <taxon>Bacillota</taxon>
        <taxon>Clostridia</taxon>
        <taxon>Eubacteriales</taxon>
        <taxon>Oscillospiraceae</taxon>
        <taxon>Faecalibacterium</taxon>
    </lineage>
</organism>